<evidence type="ECO:0000313" key="1">
    <source>
        <dbReference type="EMBL" id="MBA8916244.1"/>
    </source>
</evidence>
<evidence type="ECO:0000313" key="2">
    <source>
        <dbReference type="Proteomes" id="UP000543554"/>
    </source>
</evidence>
<comment type="caution">
    <text evidence="1">The sequence shown here is derived from an EMBL/GenBank/DDBJ whole genome shotgun (WGS) entry which is preliminary data.</text>
</comment>
<dbReference type="EMBL" id="JACJIB010000020">
    <property type="protein sequence ID" value="MBA8916244.1"/>
    <property type="molecule type" value="Genomic_DNA"/>
</dbReference>
<proteinExistence type="predicted"/>
<protein>
    <submittedName>
        <fullName evidence="1">Uncharacterized protein</fullName>
    </submittedName>
</protein>
<dbReference type="AlphaFoldDB" id="A0AA40VDC3"/>
<accession>A0AA40VDC3</accession>
<organism evidence="1 2">
    <name type="scientific">Methylorubrum thiocyanatum</name>
    <dbReference type="NCBI Taxonomy" id="47958"/>
    <lineage>
        <taxon>Bacteria</taxon>
        <taxon>Pseudomonadati</taxon>
        <taxon>Pseudomonadota</taxon>
        <taxon>Alphaproteobacteria</taxon>
        <taxon>Hyphomicrobiales</taxon>
        <taxon>Methylobacteriaceae</taxon>
        <taxon>Methylorubrum</taxon>
    </lineage>
</organism>
<gene>
    <name evidence="1" type="ORF">HNR51_005365</name>
</gene>
<sequence>MHEPAQPAPHDEWAEVHGVDGHPVEPFHGWAACGMYDLGGELRFVGLAHPPSHRAGWLVDRNGSFAGDSGALIAQPATYAGRLLGQSASDSIKSALADPAYSDHAIHQLSELHRFDAATVEALLEGGDLLADAQFVDLRRYRDGALMVRGEDVIHVSRHGGLAAIEHYGWDFETAVALNAIRLPAAFPDDREVVLRHIPLTLAQEKAPPFFLCHDGKQCFFRTSVAHPKVRTVEQGIAYFPGRNLVFHGSDDPQWVRGIVQRVMAQYLALLLQLSGPERMALTTKPEGVAIILAGRDGGRHFGHAIIDEMQALDRMLEVEAKGPPPRVYYSTTQGGSDLYGSIEELYPELADRTAAVETPIALLRAALADATQPVHVSGRLALQATRDRIQRAAARDAEASGLEEAAVSVIAPDGERRPVIAFGLRLTNRRPVDFLGFYVRLAQALTEELGPIIVVFDGINASSPGGEAAARLYSSGAIIGQSISAGSSEIATELAFVEDFIREVAELPITVVNCVATPIRHNLFWLSRCDFTVSPLGAGLAKSRWASDVPGYVFASRANLSFCSAFNIYSSDVWMEGPFTALHYNAPDDVLDEGDAEREYPDSFIPWPVNFTFRDEAKIISEIVSLLGKNLPTGVAQKRSAIA</sequence>
<keyword evidence="2" id="KW-1185">Reference proteome</keyword>
<name>A0AA40VDC3_9HYPH</name>
<reference evidence="1 2" key="1">
    <citation type="submission" date="2020-08" db="EMBL/GenBank/DDBJ databases">
        <title>Genomic Encyclopedia of Type Strains, Phase IV (KMG-IV): sequencing the most valuable type-strain genomes for metagenomic binning, comparative biology and taxonomic classification.</title>
        <authorList>
            <person name="Goeker M."/>
        </authorList>
    </citation>
    <scope>NUCLEOTIDE SEQUENCE [LARGE SCALE GENOMIC DNA]</scope>
    <source>
        <strain evidence="1 2">DSM 11490</strain>
    </source>
</reference>
<dbReference type="RefSeq" id="WP_182556927.1">
    <property type="nucleotide sequence ID" value="NZ_JACJIB010000020.1"/>
</dbReference>
<dbReference type="Proteomes" id="UP000543554">
    <property type="component" value="Unassembled WGS sequence"/>
</dbReference>